<keyword evidence="1" id="KW-0732">Signal</keyword>
<evidence type="ECO:0000313" key="3">
    <source>
        <dbReference type="Proteomes" id="UP000828390"/>
    </source>
</evidence>
<comment type="caution">
    <text evidence="2">The sequence shown here is derived from an EMBL/GenBank/DDBJ whole genome shotgun (WGS) entry which is preliminary data.</text>
</comment>
<dbReference type="PANTHER" id="PTHR24024">
    <property type="entry name" value="PULMONARY SURFACTANT-ASSOCIATED PROTEIN A"/>
    <property type="match status" value="1"/>
</dbReference>
<feature type="chain" id="PRO_5039176327" evidence="1">
    <location>
        <begin position="17"/>
        <end position="270"/>
    </location>
</feature>
<protein>
    <submittedName>
        <fullName evidence="2">Uncharacterized protein</fullName>
    </submittedName>
</protein>
<dbReference type="GO" id="GO:0005615">
    <property type="term" value="C:extracellular space"/>
    <property type="evidence" value="ECO:0007669"/>
    <property type="project" value="TreeGrafter"/>
</dbReference>
<evidence type="ECO:0000256" key="1">
    <source>
        <dbReference type="SAM" id="SignalP"/>
    </source>
</evidence>
<dbReference type="EMBL" id="JAIWYP010000003">
    <property type="protein sequence ID" value="KAH3854050.1"/>
    <property type="molecule type" value="Genomic_DNA"/>
</dbReference>
<keyword evidence="3" id="KW-1185">Reference proteome</keyword>
<reference evidence="2" key="1">
    <citation type="journal article" date="2019" name="bioRxiv">
        <title>The Genome of the Zebra Mussel, Dreissena polymorpha: A Resource for Invasive Species Research.</title>
        <authorList>
            <person name="McCartney M.A."/>
            <person name="Auch B."/>
            <person name="Kono T."/>
            <person name="Mallez S."/>
            <person name="Zhang Y."/>
            <person name="Obille A."/>
            <person name="Becker A."/>
            <person name="Abrahante J.E."/>
            <person name="Garbe J."/>
            <person name="Badalamenti J.P."/>
            <person name="Herman A."/>
            <person name="Mangelson H."/>
            <person name="Liachko I."/>
            <person name="Sullivan S."/>
            <person name="Sone E.D."/>
            <person name="Koren S."/>
            <person name="Silverstein K.A.T."/>
            <person name="Beckman K.B."/>
            <person name="Gohl D.M."/>
        </authorList>
    </citation>
    <scope>NUCLEOTIDE SEQUENCE</scope>
    <source>
        <strain evidence="2">Duluth1</strain>
        <tissue evidence="2">Whole animal</tissue>
    </source>
</reference>
<feature type="signal peptide" evidence="1">
    <location>
        <begin position="1"/>
        <end position="16"/>
    </location>
</feature>
<name>A0A9D4L9P0_DREPO</name>
<sequence>MTMALISLMFIVLCLSDVSETTESACSSFNYEEKLLEKMVRNELKMEQALKRIDDVEGLMLRQNRTIQGAIGTLREIEARLDSKLSITSIGASYIRWGRSSCPHSNNSLVYHGFAAGTAYSSSGGAADYQCIPAEPELETVVTRAAYISNIYGSEYETHGATALSSLVEHEVPCAACFTNATTTIMIPARKTCYSGWKLEYRGFLMTERDIHANNKQYVCVDKDAESAQGSTPADTNGALFHLVFPTCGTLKCPPYNSASALACVVCSKI</sequence>
<accession>A0A9D4L9P0</accession>
<organism evidence="2 3">
    <name type="scientific">Dreissena polymorpha</name>
    <name type="common">Zebra mussel</name>
    <name type="synonym">Mytilus polymorpha</name>
    <dbReference type="NCBI Taxonomy" id="45954"/>
    <lineage>
        <taxon>Eukaryota</taxon>
        <taxon>Metazoa</taxon>
        <taxon>Spiralia</taxon>
        <taxon>Lophotrochozoa</taxon>
        <taxon>Mollusca</taxon>
        <taxon>Bivalvia</taxon>
        <taxon>Autobranchia</taxon>
        <taxon>Heteroconchia</taxon>
        <taxon>Euheterodonta</taxon>
        <taxon>Imparidentia</taxon>
        <taxon>Neoheterodontei</taxon>
        <taxon>Myida</taxon>
        <taxon>Dreissenoidea</taxon>
        <taxon>Dreissenidae</taxon>
        <taxon>Dreissena</taxon>
    </lineage>
</organism>
<reference evidence="2" key="2">
    <citation type="submission" date="2020-11" db="EMBL/GenBank/DDBJ databases">
        <authorList>
            <person name="McCartney M.A."/>
            <person name="Auch B."/>
            <person name="Kono T."/>
            <person name="Mallez S."/>
            <person name="Becker A."/>
            <person name="Gohl D.M."/>
            <person name="Silverstein K.A.T."/>
            <person name="Koren S."/>
            <person name="Bechman K.B."/>
            <person name="Herman A."/>
            <person name="Abrahante J.E."/>
            <person name="Garbe J."/>
        </authorList>
    </citation>
    <scope>NUCLEOTIDE SEQUENCE</scope>
    <source>
        <strain evidence="2">Duluth1</strain>
        <tissue evidence="2">Whole animal</tissue>
    </source>
</reference>
<gene>
    <name evidence="2" type="ORF">DPMN_096589</name>
</gene>
<dbReference type="InterPro" id="IPR051077">
    <property type="entry name" value="Ca-dependent_lectin"/>
</dbReference>
<dbReference type="Proteomes" id="UP000828390">
    <property type="component" value="Unassembled WGS sequence"/>
</dbReference>
<dbReference type="PANTHER" id="PTHR24024:SF18">
    <property type="entry name" value="SHORT-CHAIN COLLAGEN C4-LIKE"/>
    <property type="match status" value="1"/>
</dbReference>
<evidence type="ECO:0000313" key="2">
    <source>
        <dbReference type="EMBL" id="KAH3854050.1"/>
    </source>
</evidence>
<proteinExistence type="predicted"/>
<dbReference type="AlphaFoldDB" id="A0A9D4L9P0"/>